<comment type="caution">
    <text evidence="2">The sequence shown here is derived from an EMBL/GenBank/DDBJ whole genome shotgun (WGS) entry which is preliminary data.</text>
</comment>
<dbReference type="Gene3D" id="2.80.10.50">
    <property type="match status" value="1"/>
</dbReference>
<dbReference type="InterPro" id="IPR035992">
    <property type="entry name" value="Ricin_B-like_lectins"/>
</dbReference>
<dbReference type="InterPro" id="IPR000772">
    <property type="entry name" value="Ricin_B_lectin"/>
</dbReference>
<evidence type="ECO:0000259" key="1">
    <source>
        <dbReference type="Pfam" id="PF14200"/>
    </source>
</evidence>
<dbReference type="Proteomes" id="UP000633509">
    <property type="component" value="Unassembled WGS sequence"/>
</dbReference>
<evidence type="ECO:0000313" key="2">
    <source>
        <dbReference type="EMBL" id="MBE1583395.1"/>
    </source>
</evidence>
<dbReference type="EMBL" id="JADBEK010000001">
    <property type="protein sequence ID" value="MBE1583395.1"/>
    <property type="molecule type" value="Genomic_DNA"/>
</dbReference>
<reference evidence="2 3" key="1">
    <citation type="submission" date="2020-10" db="EMBL/GenBank/DDBJ databases">
        <title>Sequencing the genomes of 1000 actinobacteria strains.</title>
        <authorList>
            <person name="Klenk H.-P."/>
        </authorList>
    </citation>
    <scope>NUCLEOTIDE SEQUENCE [LARGE SCALE GENOMIC DNA]</scope>
    <source>
        <strain evidence="2 3">DSM 43173</strain>
    </source>
</reference>
<sequence>MSAANDLALWYDESAGTDWLRALPIGNGRLGAMVSGNVASGSVLKQWSYNGSTNLRWQLLDLGGGWYRIVNRTNGMVIDSGGDGANGAGARQSAWNGGDNQQWRLNSMGSGRYQIINRGTDTALDGMGNNTAGSTVAMWTPNNTTNNQWTITGV</sequence>
<proteinExistence type="predicted"/>
<name>A0ABR9LSN4_9ACTN</name>
<dbReference type="Pfam" id="PF14200">
    <property type="entry name" value="RicinB_lectin_2"/>
    <property type="match status" value="2"/>
</dbReference>
<dbReference type="PROSITE" id="PS50231">
    <property type="entry name" value="RICIN_B_LECTIN"/>
    <property type="match status" value="1"/>
</dbReference>
<dbReference type="RefSeq" id="WP_192784497.1">
    <property type="nucleotide sequence ID" value="NZ_JADBEK010000001.1"/>
</dbReference>
<feature type="domain" description="Ricin B lectin" evidence="1">
    <location>
        <begin position="35"/>
        <end position="92"/>
    </location>
</feature>
<feature type="domain" description="Ricin B lectin" evidence="1">
    <location>
        <begin position="99"/>
        <end position="152"/>
    </location>
</feature>
<organism evidence="2 3">
    <name type="scientific">Nonomuraea angiospora</name>
    <dbReference type="NCBI Taxonomy" id="46172"/>
    <lineage>
        <taxon>Bacteria</taxon>
        <taxon>Bacillati</taxon>
        <taxon>Actinomycetota</taxon>
        <taxon>Actinomycetes</taxon>
        <taxon>Streptosporangiales</taxon>
        <taxon>Streptosporangiaceae</taxon>
        <taxon>Nonomuraea</taxon>
    </lineage>
</organism>
<protein>
    <recommendedName>
        <fullName evidence="1">Ricin B lectin domain-containing protein</fullName>
    </recommendedName>
</protein>
<evidence type="ECO:0000313" key="3">
    <source>
        <dbReference type="Proteomes" id="UP000633509"/>
    </source>
</evidence>
<keyword evidence="3" id="KW-1185">Reference proteome</keyword>
<accession>A0ABR9LSN4</accession>
<dbReference type="SUPFAM" id="SSF50370">
    <property type="entry name" value="Ricin B-like lectins"/>
    <property type="match status" value="1"/>
</dbReference>
<gene>
    <name evidence="2" type="ORF">H4W80_001653</name>
</gene>